<dbReference type="EMBL" id="JAPDMQ010000268">
    <property type="protein sequence ID" value="KAK0528607.1"/>
    <property type="molecule type" value="Genomic_DNA"/>
</dbReference>
<keyword evidence="21" id="KW-1185">Reference proteome</keyword>
<dbReference type="Gene3D" id="3.40.50.1820">
    <property type="entry name" value="alpha/beta hydrolase"/>
    <property type="match status" value="1"/>
</dbReference>
<gene>
    <name evidence="20" type="primary">ATG15</name>
    <name evidence="20" type="ORF">OC842_004494</name>
</gene>
<dbReference type="GO" id="GO:0032585">
    <property type="term" value="C:multivesicular body membrane"/>
    <property type="evidence" value="ECO:0007669"/>
    <property type="project" value="UniProtKB-SubCell"/>
</dbReference>
<keyword evidence="12" id="KW-1133">Transmembrane helix</keyword>
<keyword evidence="13" id="KW-0072">Autophagy</keyword>
<evidence type="ECO:0000256" key="12">
    <source>
        <dbReference type="ARBA" id="ARBA00022989"/>
    </source>
</evidence>
<comment type="caution">
    <text evidence="20">The sequence shown here is derived from an EMBL/GenBank/DDBJ whole genome shotgun (WGS) entry which is preliminary data.</text>
</comment>
<dbReference type="EC" id="3.1.1.3" evidence="6"/>
<evidence type="ECO:0000256" key="2">
    <source>
        <dbReference type="ARBA" id="ARBA00004270"/>
    </source>
</evidence>
<dbReference type="PANTHER" id="PTHR47175:SF2">
    <property type="entry name" value="LIPASE ATG15-RELATED"/>
    <property type="match status" value="1"/>
</dbReference>
<keyword evidence="15" id="KW-0472">Membrane</keyword>
<dbReference type="Pfam" id="PF26363">
    <property type="entry name" value="Phospholipase-like"/>
    <property type="match status" value="1"/>
</dbReference>
<dbReference type="GO" id="GO:0046461">
    <property type="term" value="P:neutral lipid catabolic process"/>
    <property type="evidence" value="ECO:0007669"/>
    <property type="project" value="TreeGrafter"/>
</dbReference>
<dbReference type="Proteomes" id="UP001176521">
    <property type="component" value="Unassembled WGS sequence"/>
</dbReference>
<comment type="similarity">
    <text evidence="4">Belongs to the AB hydrolase superfamily. Lipase family.</text>
</comment>
<evidence type="ECO:0000313" key="20">
    <source>
        <dbReference type="EMBL" id="KAK0528607.1"/>
    </source>
</evidence>
<dbReference type="GO" id="GO:0005775">
    <property type="term" value="C:vacuolar lumen"/>
    <property type="evidence" value="ECO:0007669"/>
    <property type="project" value="TreeGrafter"/>
</dbReference>
<evidence type="ECO:0000256" key="11">
    <source>
        <dbReference type="ARBA" id="ARBA00022968"/>
    </source>
</evidence>
<evidence type="ECO:0000256" key="18">
    <source>
        <dbReference type="SAM" id="MobiDB-lite"/>
    </source>
</evidence>
<evidence type="ECO:0000313" key="21">
    <source>
        <dbReference type="Proteomes" id="UP001176521"/>
    </source>
</evidence>
<keyword evidence="10" id="KW-0442">Lipid degradation</keyword>
<dbReference type="GO" id="GO:0034727">
    <property type="term" value="P:piecemeal microautophagy of the nucleus"/>
    <property type="evidence" value="ECO:0007669"/>
    <property type="project" value="TreeGrafter"/>
</dbReference>
<dbReference type="GO" id="GO:0006660">
    <property type="term" value="P:phosphatidylserine catabolic process"/>
    <property type="evidence" value="ECO:0007669"/>
    <property type="project" value="TreeGrafter"/>
</dbReference>
<evidence type="ECO:0000256" key="10">
    <source>
        <dbReference type="ARBA" id="ARBA00022963"/>
    </source>
</evidence>
<keyword evidence="19" id="KW-0732">Signal</keyword>
<evidence type="ECO:0000256" key="14">
    <source>
        <dbReference type="ARBA" id="ARBA00023098"/>
    </source>
</evidence>
<feature type="region of interest" description="Disordered" evidence="18">
    <location>
        <begin position="530"/>
        <end position="573"/>
    </location>
</feature>
<evidence type="ECO:0000256" key="19">
    <source>
        <dbReference type="SAM" id="SignalP"/>
    </source>
</evidence>
<feature type="signal peptide" evidence="19">
    <location>
        <begin position="1"/>
        <end position="29"/>
    </location>
</feature>
<keyword evidence="9 20" id="KW-0378">Hydrolase</keyword>
<keyword evidence="16" id="KW-0325">Glycoprotein</keyword>
<keyword evidence="7" id="KW-0812">Transmembrane</keyword>
<comment type="catalytic activity">
    <reaction evidence="1">
        <text>a triacylglycerol + H2O = a diacylglycerol + a fatty acid + H(+)</text>
        <dbReference type="Rhea" id="RHEA:12044"/>
        <dbReference type="ChEBI" id="CHEBI:15377"/>
        <dbReference type="ChEBI" id="CHEBI:15378"/>
        <dbReference type="ChEBI" id="CHEBI:17855"/>
        <dbReference type="ChEBI" id="CHEBI:18035"/>
        <dbReference type="ChEBI" id="CHEBI:28868"/>
        <dbReference type="EC" id="3.1.1.3"/>
    </reaction>
</comment>
<keyword evidence="11" id="KW-0735">Signal-anchor</keyword>
<evidence type="ECO:0000256" key="6">
    <source>
        <dbReference type="ARBA" id="ARBA00013279"/>
    </source>
</evidence>
<protein>
    <recommendedName>
        <fullName evidence="6">triacylglycerol lipase</fullName>
        <ecNumber evidence="6">3.1.1.3</ecNumber>
    </recommendedName>
    <alternativeName>
        <fullName evidence="17">Autophagy-related protein 15</fullName>
    </alternativeName>
</protein>
<feature type="compositionally biased region" description="Basic and acidic residues" evidence="18">
    <location>
        <begin position="560"/>
        <end position="573"/>
    </location>
</feature>
<evidence type="ECO:0000256" key="7">
    <source>
        <dbReference type="ARBA" id="ARBA00022692"/>
    </source>
</evidence>
<dbReference type="SUPFAM" id="SSF53474">
    <property type="entry name" value="alpha/beta-Hydrolases"/>
    <property type="match status" value="1"/>
</dbReference>
<reference evidence="20" key="1">
    <citation type="journal article" date="2023" name="PhytoFront">
        <title>Draft Genome Resources of Seven Strains of Tilletia horrida, Causal Agent of Kernel Smut of Rice.</title>
        <authorList>
            <person name="Khanal S."/>
            <person name="Antony Babu S."/>
            <person name="Zhou X.G."/>
        </authorList>
    </citation>
    <scope>NUCLEOTIDE SEQUENCE</scope>
    <source>
        <strain evidence="20">TX3</strain>
    </source>
</reference>
<feature type="chain" id="PRO_5042878246" description="triacylglycerol lipase" evidence="19">
    <location>
        <begin position="30"/>
        <end position="586"/>
    </location>
</feature>
<dbReference type="InterPro" id="IPR029058">
    <property type="entry name" value="AB_hydrolase_fold"/>
</dbReference>
<evidence type="ECO:0000256" key="8">
    <source>
        <dbReference type="ARBA" id="ARBA00022753"/>
    </source>
</evidence>
<evidence type="ECO:0000256" key="5">
    <source>
        <dbReference type="ARBA" id="ARBA00011137"/>
    </source>
</evidence>
<evidence type="ECO:0000256" key="9">
    <source>
        <dbReference type="ARBA" id="ARBA00022801"/>
    </source>
</evidence>
<sequence length="586" mass="64025">MRRLLRLDPCAVLLCVLAVLCWAAAATHAAPATPEPEPAQLLPPALSLAQYVQQTIFSLLPRPLRWQANDAQPTSPAQHSFTLRHSILHPLSESEPRATYLLNRTTPRAGAASLSSTPLNIRTVRQRILRPVNPRAFIAARAQCTNQDQCPGAHLLDWDEIDIDAPDVSHRETLLAFAKMASQAYENNTDSWVPGFGGFNLSDSFGWVEDGMRGHVFTSNDNSTIVLAIKGTSPPFFPGGTDTVRRDKENDNLLFSCCCARVSWTWSPVCDCYSGSVSKKSATASSPNTCAAGGLGPLGPSNLTLSALGDEAAPQPTQQCGQTCLERALVEKSVYYTSAMDLYNNVSYLYPDSQIWITGHSLGGSLSALLGMTFGVPTVTFEAPGERMAAQRLHLPLPPTGPDSDESPVASLPITHVYHTADPIAMGDCQGTGSICSSFGYAMESRCHTGKSIIYDTVGALGWGSSINTHRITFMADDLLLEDWNERVAKKKGEKPVHDPGEDDPWVQDVMQVREGWRVIARRKREAAHASKWKWPWQRGDKDKQDDGGHGEDPDGPASDLKRPVPKARNEDACRDCTDWKFADKF</sequence>
<organism evidence="20 21">
    <name type="scientific">Tilletia horrida</name>
    <dbReference type="NCBI Taxonomy" id="155126"/>
    <lineage>
        <taxon>Eukaryota</taxon>
        <taxon>Fungi</taxon>
        <taxon>Dikarya</taxon>
        <taxon>Basidiomycota</taxon>
        <taxon>Ustilaginomycotina</taxon>
        <taxon>Exobasidiomycetes</taxon>
        <taxon>Tilletiales</taxon>
        <taxon>Tilletiaceae</taxon>
        <taxon>Tilletia</taxon>
    </lineage>
</organism>
<dbReference type="PANTHER" id="PTHR47175">
    <property type="entry name" value="LIPASE ATG15-RELATED"/>
    <property type="match status" value="1"/>
</dbReference>
<evidence type="ECO:0000256" key="13">
    <source>
        <dbReference type="ARBA" id="ARBA00023006"/>
    </source>
</evidence>
<dbReference type="GO" id="GO:0004620">
    <property type="term" value="F:phospholipase activity"/>
    <property type="evidence" value="ECO:0007669"/>
    <property type="project" value="TreeGrafter"/>
</dbReference>
<evidence type="ECO:0000256" key="16">
    <source>
        <dbReference type="ARBA" id="ARBA00023180"/>
    </source>
</evidence>
<proteinExistence type="inferred from homology"/>
<feature type="compositionally biased region" description="Basic and acidic residues" evidence="18">
    <location>
        <begin position="539"/>
        <end position="553"/>
    </location>
</feature>
<evidence type="ECO:0000256" key="17">
    <source>
        <dbReference type="ARBA" id="ARBA00029828"/>
    </source>
</evidence>
<dbReference type="GO" id="GO:0034496">
    <property type="term" value="P:multivesicular body membrane disassembly"/>
    <property type="evidence" value="ECO:0007669"/>
    <property type="project" value="TreeGrafter"/>
</dbReference>
<dbReference type="GO" id="GO:0004806">
    <property type="term" value="F:triacylglycerol lipase activity"/>
    <property type="evidence" value="ECO:0007669"/>
    <property type="project" value="UniProtKB-EC"/>
</dbReference>
<dbReference type="AlphaFoldDB" id="A0AAN6JJT9"/>
<keyword evidence="8" id="KW-0967">Endosome</keyword>
<comment type="subcellular location">
    <subcellularLocation>
        <location evidence="3">Endosome</location>
        <location evidence="3">Multivesicular body membrane</location>
        <topology evidence="3">Single-pass type II membrane protein</topology>
    </subcellularLocation>
    <subcellularLocation>
        <location evidence="2">Prevacuolar compartment membrane</location>
        <topology evidence="2">Single-pass type II membrane protein</topology>
    </subcellularLocation>
</comment>
<evidence type="ECO:0000256" key="4">
    <source>
        <dbReference type="ARBA" id="ARBA00010701"/>
    </source>
</evidence>
<evidence type="ECO:0000256" key="1">
    <source>
        <dbReference type="ARBA" id="ARBA00001024"/>
    </source>
</evidence>
<name>A0AAN6JJT9_9BASI</name>
<evidence type="ECO:0000256" key="3">
    <source>
        <dbReference type="ARBA" id="ARBA00004343"/>
    </source>
</evidence>
<accession>A0AAN6JJT9</accession>
<comment type="subunit">
    <text evidence="5">Binds to both phosphatidylinositol (PI) and phosphatidylinositol 3,5-bisphosphate (PIP2).</text>
</comment>
<dbReference type="CDD" id="cd00519">
    <property type="entry name" value="Lipase_3"/>
    <property type="match status" value="1"/>
</dbReference>
<evidence type="ECO:0000256" key="15">
    <source>
        <dbReference type="ARBA" id="ARBA00023136"/>
    </source>
</evidence>
<keyword evidence="14" id="KW-0443">Lipid metabolism</keyword>
<dbReference type="InterPro" id="IPR050805">
    <property type="entry name" value="ATG15_Lipase"/>
</dbReference>